<dbReference type="SUPFAM" id="SSF52047">
    <property type="entry name" value="RNI-like"/>
    <property type="match status" value="2"/>
</dbReference>
<dbReference type="InterPro" id="IPR032675">
    <property type="entry name" value="LRR_dom_sf"/>
</dbReference>
<reference evidence="2" key="1">
    <citation type="submission" date="2020-10" db="EMBL/GenBank/DDBJ databases">
        <authorList>
            <person name="Han B."/>
            <person name="Lu T."/>
            <person name="Zhao Q."/>
            <person name="Huang X."/>
            <person name="Zhao Y."/>
        </authorList>
    </citation>
    <scope>NUCLEOTIDE SEQUENCE</scope>
</reference>
<organism evidence="2 3">
    <name type="scientific">Miscanthus lutarioriparius</name>
    <dbReference type="NCBI Taxonomy" id="422564"/>
    <lineage>
        <taxon>Eukaryota</taxon>
        <taxon>Viridiplantae</taxon>
        <taxon>Streptophyta</taxon>
        <taxon>Embryophyta</taxon>
        <taxon>Tracheophyta</taxon>
        <taxon>Spermatophyta</taxon>
        <taxon>Magnoliopsida</taxon>
        <taxon>Liliopsida</taxon>
        <taxon>Poales</taxon>
        <taxon>Poaceae</taxon>
        <taxon>PACMAD clade</taxon>
        <taxon>Panicoideae</taxon>
        <taxon>Andropogonodae</taxon>
        <taxon>Andropogoneae</taxon>
        <taxon>Saccharinae</taxon>
        <taxon>Miscanthus</taxon>
    </lineage>
</organism>
<gene>
    <name evidence="2" type="ORF">NCGR_LOCUS23086</name>
</gene>
<comment type="caution">
    <text evidence="2">The sequence shown here is derived from an EMBL/GenBank/DDBJ whole genome shotgun (WGS) entry which is preliminary data.</text>
</comment>
<comment type="pathway">
    <text evidence="1">Protein modification; protein ubiquitination.</text>
</comment>
<dbReference type="AlphaFoldDB" id="A0A811P5D8"/>
<dbReference type="FunFam" id="3.80.10.10:FF:000706">
    <property type="entry name" value="Ubiquitin-protein ligase"/>
    <property type="match status" value="1"/>
</dbReference>
<dbReference type="PANTHER" id="PTHR13318">
    <property type="entry name" value="PARTNER OF PAIRED, ISOFORM B-RELATED"/>
    <property type="match status" value="1"/>
</dbReference>
<proteinExistence type="predicted"/>
<sequence>MASLGKGEEASCCGGSAVCLMGGAEAGISEGAVVGNNRVYPLRLPSTEEEDRAAKLYLIVCFALSWISANRLIESSSYFRALLGGSFSESGREHVNVCCDLEAAVQVLRYLFEPSESFNITHNNFLPLLEGALFLAVESLLVECERWFSTIASQTSAIFSVPLDFIIEVWDFAQEHGVTFVQEICREYLAQNVVENMKTCEQSYPNSVDGHLFLLSKVKICLLPLGFAAGTKRHWFDFGNNIVCTILDLLKDSLKTLLDAIADGNLERYCIRITEYSKNIVLSGCPQVTTAFLYISVLPTDLDVSFKRRIVSSYTQVDHRSFILYDELEKAAKTLSFKNVHMVDISKCPNVHFGAAIDWLKLFFPELRIFRVSHCLSFQFDDLLYLLLRCPWIDEIDMTVDTSTVTPKHSVVSSSSEVLSKVKPNQKRYGIHCPPYDGQLNSIFLNISRLTLEGRSDIDDVGLLEISVLKNSLCYINIRNCFLLTDDGISNLLMKCTKIHSMVLSYTSFGNRSIQTLCATNPSGHNSVHAHVMAFYMQELHLDGCKVIIMFAFHYLGMLANIGICQYVGIDSAALSQLMSIISITKFLSLRETSLTDGALCKFVGSSLEYLDVSETVSSVECDNVENISGNKYGDFLQEVGTTCCLEDVEMGWGFCPIRIEDLAPSFSKVRKMTIGLGTALAENVMCALPMICPFLESLILRFQVISDRVVRNLLESAVNLHVLCLHYCLGSLTSFSFQTKAPALRVLQLHWVTPWLTNDDLTILTENCNLAELSLSGCKHLDSNSQDIISSGWPNLALLHLEECGKITVEGVSSFLSCKALEDILLRHTGRGIGRSIIDDAIRELPLLRKLALDLCDACEEGYDSPNNAEGKMIRSVRMSRCKTMKGSCLEVARQGSSRPVHKDTVVLEWSSRRLTTTIVKERV</sequence>
<dbReference type="OrthoDB" id="775260at2759"/>
<evidence type="ECO:0000256" key="1">
    <source>
        <dbReference type="ARBA" id="ARBA00004906"/>
    </source>
</evidence>
<keyword evidence="3" id="KW-1185">Reference proteome</keyword>
<dbReference type="GO" id="GO:0031146">
    <property type="term" value="P:SCF-dependent proteasomal ubiquitin-dependent protein catabolic process"/>
    <property type="evidence" value="ECO:0007669"/>
    <property type="project" value="TreeGrafter"/>
</dbReference>
<dbReference type="Gene3D" id="3.30.710.10">
    <property type="entry name" value="Potassium Channel Kv1.1, Chain A"/>
    <property type="match status" value="1"/>
</dbReference>
<dbReference type="InterPro" id="IPR006553">
    <property type="entry name" value="Leu-rich_rpt_Cys-con_subtyp"/>
</dbReference>
<dbReference type="Gene3D" id="3.80.10.10">
    <property type="entry name" value="Ribonuclease Inhibitor"/>
    <property type="match status" value="2"/>
</dbReference>
<evidence type="ECO:0000313" key="3">
    <source>
        <dbReference type="Proteomes" id="UP000604825"/>
    </source>
</evidence>
<name>A0A811P5D8_9POAL</name>
<dbReference type="EMBL" id="CAJGYO010000006">
    <property type="protein sequence ID" value="CAD6234555.1"/>
    <property type="molecule type" value="Genomic_DNA"/>
</dbReference>
<dbReference type="InterPro" id="IPR011333">
    <property type="entry name" value="SKP1/BTB/POZ_sf"/>
</dbReference>
<protein>
    <recommendedName>
        <fullName evidence="4">BTB/POZ domain-containing protein FBL11</fullName>
    </recommendedName>
</protein>
<dbReference type="Proteomes" id="UP000604825">
    <property type="component" value="Unassembled WGS sequence"/>
</dbReference>
<dbReference type="CDD" id="cd18186">
    <property type="entry name" value="BTB_POZ_ZBTB_KLHL-like"/>
    <property type="match status" value="1"/>
</dbReference>
<accession>A0A811P5D8</accession>
<evidence type="ECO:0008006" key="4">
    <source>
        <dbReference type="Google" id="ProtNLM"/>
    </source>
</evidence>
<evidence type="ECO:0000313" key="2">
    <source>
        <dbReference type="EMBL" id="CAD6234555.1"/>
    </source>
</evidence>
<dbReference type="GO" id="GO:0019005">
    <property type="term" value="C:SCF ubiquitin ligase complex"/>
    <property type="evidence" value="ECO:0007669"/>
    <property type="project" value="TreeGrafter"/>
</dbReference>
<dbReference type="SMART" id="SM00367">
    <property type="entry name" value="LRR_CC"/>
    <property type="match status" value="4"/>
</dbReference>